<dbReference type="OrthoDB" id="9811721at2"/>
<evidence type="ECO:0000256" key="1">
    <source>
        <dbReference type="ARBA" id="ARBA00004651"/>
    </source>
</evidence>
<feature type="transmembrane region" description="Helical" evidence="8">
    <location>
        <begin position="285"/>
        <end position="310"/>
    </location>
</feature>
<dbReference type="EMBL" id="CP003600">
    <property type="protein sequence ID" value="AFY93660.1"/>
    <property type="molecule type" value="Genomic_DNA"/>
</dbReference>
<dbReference type="InterPro" id="IPR000522">
    <property type="entry name" value="ABC_transptr_permease_BtuC"/>
</dbReference>
<dbReference type="eggNOG" id="COG0609">
    <property type="taxonomic scope" value="Bacteria"/>
</dbReference>
<gene>
    <name evidence="9" type="ORF">Cha6605_2615</name>
</gene>
<dbReference type="STRING" id="1173020.Cha6605_2615"/>
<dbReference type="Gene3D" id="1.10.3470.10">
    <property type="entry name" value="ABC transporter involved in vitamin B12 uptake, BtuC"/>
    <property type="match status" value="1"/>
</dbReference>
<dbReference type="InterPro" id="IPR037294">
    <property type="entry name" value="ABC_BtuC-like"/>
</dbReference>
<reference evidence="9 10" key="1">
    <citation type="submission" date="2012-05" db="EMBL/GenBank/DDBJ databases">
        <title>Finished chromosome of genome of Chamaesiphon sp. PCC 6605.</title>
        <authorList>
            <consortium name="US DOE Joint Genome Institute"/>
            <person name="Gugger M."/>
            <person name="Coursin T."/>
            <person name="Rippka R."/>
            <person name="Tandeau De Marsac N."/>
            <person name="Huntemann M."/>
            <person name="Wei C.-L."/>
            <person name="Han J."/>
            <person name="Detter J.C."/>
            <person name="Han C."/>
            <person name="Tapia R."/>
            <person name="Chen A."/>
            <person name="Kyrpides N."/>
            <person name="Mavromatis K."/>
            <person name="Markowitz V."/>
            <person name="Szeto E."/>
            <person name="Ivanova N."/>
            <person name="Pagani I."/>
            <person name="Pati A."/>
            <person name="Goodwin L."/>
            <person name="Nordberg H.P."/>
            <person name="Cantor M.N."/>
            <person name="Hua S.X."/>
            <person name="Woyke T."/>
            <person name="Kerfeld C.A."/>
        </authorList>
    </citation>
    <scope>NUCLEOTIDE SEQUENCE [LARGE SCALE GENOMIC DNA]</scope>
    <source>
        <strain evidence="10">ATCC 27169 / PCC 6605</strain>
    </source>
</reference>
<dbReference type="RefSeq" id="WP_015159806.1">
    <property type="nucleotide sequence ID" value="NC_019697.1"/>
</dbReference>
<dbReference type="Pfam" id="PF01032">
    <property type="entry name" value="FecCD"/>
    <property type="match status" value="1"/>
</dbReference>
<dbReference type="Proteomes" id="UP000010366">
    <property type="component" value="Chromosome"/>
</dbReference>
<keyword evidence="5 8" id="KW-0812">Transmembrane</keyword>
<feature type="transmembrane region" description="Helical" evidence="8">
    <location>
        <begin position="316"/>
        <end position="334"/>
    </location>
</feature>
<evidence type="ECO:0000256" key="8">
    <source>
        <dbReference type="SAM" id="Phobius"/>
    </source>
</evidence>
<dbReference type="SUPFAM" id="SSF81345">
    <property type="entry name" value="ABC transporter involved in vitamin B12 uptake, BtuC"/>
    <property type="match status" value="1"/>
</dbReference>
<dbReference type="CDD" id="cd06550">
    <property type="entry name" value="TM_ABC_iron-siderophores_like"/>
    <property type="match status" value="1"/>
</dbReference>
<comment type="similarity">
    <text evidence="2">Belongs to the binding-protein-dependent transport system permease family. FecCD subfamily.</text>
</comment>
<dbReference type="FunFam" id="1.10.3470.10:FF:000001">
    <property type="entry name" value="Vitamin B12 ABC transporter permease BtuC"/>
    <property type="match status" value="1"/>
</dbReference>
<accession>K9UFR2</accession>
<feature type="transmembrane region" description="Helical" evidence="8">
    <location>
        <begin position="18"/>
        <end position="36"/>
    </location>
</feature>
<feature type="transmembrane region" description="Helical" evidence="8">
    <location>
        <begin position="246"/>
        <end position="273"/>
    </location>
</feature>
<evidence type="ECO:0000256" key="2">
    <source>
        <dbReference type="ARBA" id="ARBA00007935"/>
    </source>
</evidence>
<evidence type="ECO:0000256" key="5">
    <source>
        <dbReference type="ARBA" id="ARBA00022692"/>
    </source>
</evidence>
<dbReference type="PANTHER" id="PTHR30472:SF1">
    <property type="entry name" value="FE(3+) DICITRATE TRANSPORT SYSTEM PERMEASE PROTEIN FECC-RELATED"/>
    <property type="match status" value="1"/>
</dbReference>
<dbReference type="GO" id="GO:0005886">
    <property type="term" value="C:plasma membrane"/>
    <property type="evidence" value="ECO:0007669"/>
    <property type="project" value="UniProtKB-SubCell"/>
</dbReference>
<feature type="transmembrane region" description="Helical" evidence="8">
    <location>
        <begin position="158"/>
        <end position="179"/>
    </location>
</feature>
<proteinExistence type="inferred from homology"/>
<feature type="transmembrane region" description="Helical" evidence="8">
    <location>
        <begin position="72"/>
        <end position="89"/>
    </location>
</feature>
<feature type="transmembrane region" description="Helical" evidence="8">
    <location>
        <begin position="101"/>
        <end position="120"/>
    </location>
</feature>
<name>K9UFR2_CHAP6</name>
<sequence length="340" mass="35163">MLDPTVARLSKYLKPSPLFGLGLGVLVAIGCALYSITLGTRDISLAVIFDSFTQFDNSFEHLIIQTVRLPRSLMAMAVGAALAVSGAAIQGLTRNPLAETGILGIEAGGALAVVGTSYLFGSTPSDYAGAAFVGAGIAAIFVYIFASLGPGGVTPLNLTIAGAAIAAFIAAVTTSILIVSQSSLEELRFWLAGSLVGRDFNLFLQVLPLLIVGLILAFALSSQIATLSLGEDVATSLGQNTLTIKLLTVTSVVLLAGSAVAIAGPIGFVGLVVPHGVRFFIKTDYRWILPYSAVYGAILLLVADIAARLLIQPQELPVGVMTALVGAPVFVYLAKTKIRA</sequence>
<keyword evidence="10" id="KW-1185">Reference proteome</keyword>
<keyword evidence="7 8" id="KW-0472">Membrane</keyword>
<dbReference type="PANTHER" id="PTHR30472">
    <property type="entry name" value="FERRIC ENTEROBACTIN TRANSPORT SYSTEM PERMEASE PROTEIN"/>
    <property type="match status" value="1"/>
</dbReference>
<keyword evidence="6 8" id="KW-1133">Transmembrane helix</keyword>
<feature type="transmembrane region" description="Helical" evidence="8">
    <location>
        <begin position="200"/>
        <end position="226"/>
    </location>
</feature>
<protein>
    <submittedName>
        <fullName evidence="9">ABC-type Fe3+-siderophore transport system, permease component</fullName>
    </submittedName>
</protein>
<evidence type="ECO:0000313" key="10">
    <source>
        <dbReference type="Proteomes" id="UP000010366"/>
    </source>
</evidence>
<keyword evidence="4" id="KW-1003">Cell membrane</keyword>
<dbReference type="GO" id="GO:0022857">
    <property type="term" value="F:transmembrane transporter activity"/>
    <property type="evidence" value="ECO:0007669"/>
    <property type="project" value="InterPro"/>
</dbReference>
<evidence type="ECO:0000313" key="9">
    <source>
        <dbReference type="EMBL" id="AFY93660.1"/>
    </source>
</evidence>
<organism evidence="9 10">
    <name type="scientific">Chamaesiphon minutus (strain ATCC 27169 / PCC 6605)</name>
    <dbReference type="NCBI Taxonomy" id="1173020"/>
    <lineage>
        <taxon>Bacteria</taxon>
        <taxon>Bacillati</taxon>
        <taxon>Cyanobacteriota</taxon>
        <taxon>Cyanophyceae</taxon>
        <taxon>Gomontiellales</taxon>
        <taxon>Chamaesiphonaceae</taxon>
        <taxon>Chamaesiphon</taxon>
    </lineage>
</organism>
<evidence type="ECO:0000256" key="6">
    <source>
        <dbReference type="ARBA" id="ARBA00022989"/>
    </source>
</evidence>
<dbReference type="PATRIC" id="fig|1173020.3.peg.2985"/>
<dbReference type="KEGG" id="cmp:Cha6605_2615"/>
<feature type="transmembrane region" description="Helical" evidence="8">
    <location>
        <begin position="127"/>
        <end position="146"/>
    </location>
</feature>
<dbReference type="AlphaFoldDB" id="K9UFR2"/>
<evidence type="ECO:0000256" key="7">
    <source>
        <dbReference type="ARBA" id="ARBA00023136"/>
    </source>
</evidence>
<evidence type="ECO:0000256" key="4">
    <source>
        <dbReference type="ARBA" id="ARBA00022475"/>
    </source>
</evidence>
<dbReference type="GO" id="GO:0033214">
    <property type="term" value="P:siderophore-iron import into cell"/>
    <property type="evidence" value="ECO:0007669"/>
    <property type="project" value="TreeGrafter"/>
</dbReference>
<evidence type="ECO:0000256" key="3">
    <source>
        <dbReference type="ARBA" id="ARBA00022448"/>
    </source>
</evidence>
<comment type="subcellular location">
    <subcellularLocation>
        <location evidence="1">Cell membrane</location>
        <topology evidence="1">Multi-pass membrane protein</topology>
    </subcellularLocation>
</comment>
<keyword evidence="3" id="KW-0813">Transport</keyword>
<dbReference type="HOGENOM" id="CLU_013016_1_0_3"/>